<dbReference type="PROSITE" id="PS50290">
    <property type="entry name" value="PI3_4_KINASE_3"/>
    <property type="match status" value="1"/>
</dbReference>
<dbReference type="GO" id="GO:0005737">
    <property type="term" value="C:cytoplasm"/>
    <property type="evidence" value="ECO:0007669"/>
    <property type="project" value="TreeGrafter"/>
</dbReference>
<feature type="domain" description="PI3K/PI4K catalytic" evidence="7">
    <location>
        <begin position="1111"/>
        <end position="1409"/>
    </location>
</feature>
<dbReference type="FunFam" id="3.10.20.90:FF:000513">
    <property type="entry name" value="Uncharacterized protein"/>
    <property type="match status" value="1"/>
</dbReference>
<evidence type="ECO:0000256" key="2">
    <source>
        <dbReference type="ARBA" id="ARBA00022741"/>
    </source>
</evidence>
<dbReference type="PROSITE" id="PS51545">
    <property type="entry name" value="PIK_HELICAL"/>
    <property type="match status" value="1"/>
</dbReference>
<dbReference type="OMA" id="NKYENQH"/>
<dbReference type="GO" id="GO:0005524">
    <property type="term" value="F:ATP binding"/>
    <property type="evidence" value="ECO:0007669"/>
    <property type="project" value="UniProtKB-KW"/>
</dbReference>
<accession>A0A8S1W678</accession>
<keyword evidence="12" id="KW-1185">Reference proteome</keyword>
<dbReference type="EMBL" id="CAJJDP010000083">
    <property type="protein sequence ID" value="CAD8184810.1"/>
    <property type="molecule type" value="Genomic_DNA"/>
</dbReference>
<dbReference type="FunFam" id="2.60.40.150:FF:000384">
    <property type="entry name" value="Uncharacterized protein"/>
    <property type="match status" value="1"/>
</dbReference>
<evidence type="ECO:0000256" key="4">
    <source>
        <dbReference type="ARBA" id="ARBA00022840"/>
    </source>
</evidence>
<dbReference type="FunFam" id="1.10.1070.11:FF:000001">
    <property type="entry name" value="Phosphatidylinositol 4,5-bisphosphate 3-kinase catalytic subunit"/>
    <property type="match status" value="1"/>
</dbReference>
<dbReference type="CDD" id="cd00891">
    <property type="entry name" value="PI3Kc"/>
    <property type="match status" value="1"/>
</dbReference>
<dbReference type="FunFam" id="1.25.40.70:FF:000033">
    <property type="entry name" value="Uncharacterized protein"/>
    <property type="match status" value="1"/>
</dbReference>
<dbReference type="PROSITE" id="PS51546">
    <property type="entry name" value="PI3K_RBD"/>
    <property type="match status" value="1"/>
</dbReference>
<feature type="domain" description="PI3K-RBD" evidence="9">
    <location>
        <begin position="108"/>
        <end position="213"/>
    </location>
</feature>
<dbReference type="InterPro" id="IPR000403">
    <property type="entry name" value="PI3/4_kinase_cat_dom"/>
</dbReference>
<dbReference type="InterPro" id="IPR000341">
    <property type="entry name" value="PI3K_Ras-bd_dom"/>
</dbReference>
<dbReference type="InterPro" id="IPR001263">
    <property type="entry name" value="PI3K_accessory_dom"/>
</dbReference>
<dbReference type="PANTHER" id="PTHR10048:SF14">
    <property type="entry name" value="LD28067P"/>
    <property type="match status" value="1"/>
</dbReference>
<dbReference type="GO" id="GO:0005942">
    <property type="term" value="C:phosphatidylinositol 3-kinase complex"/>
    <property type="evidence" value="ECO:0007669"/>
    <property type="project" value="TreeGrafter"/>
</dbReference>
<gene>
    <name evidence="11" type="ORF">POCTA_138.1.T0840080</name>
</gene>
<dbReference type="PROSITE" id="PS00916">
    <property type="entry name" value="PI3_4_KINASE_2"/>
    <property type="match status" value="1"/>
</dbReference>
<dbReference type="SMART" id="SM00146">
    <property type="entry name" value="PI3Kc"/>
    <property type="match status" value="1"/>
</dbReference>
<evidence type="ECO:0000259" key="10">
    <source>
        <dbReference type="PROSITE" id="PS51547"/>
    </source>
</evidence>
<dbReference type="GO" id="GO:0016477">
    <property type="term" value="P:cell migration"/>
    <property type="evidence" value="ECO:0007669"/>
    <property type="project" value="TreeGrafter"/>
</dbReference>
<name>A0A8S1W678_PAROT</name>
<keyword evidence="3" id="KW-0418">Kinase</keyword>
<feature type="domain" description="PIK helical" evidence="8">
    <location>
        <begin position="827"/>
        <end position="1006"/>
    </location>
</feature>
<dbReference type="PROSITE" id="PS51547">
    <property type="entry name" value="C2_PI3K"/>
    <property type="match status" value="1"/>
</dbReference>
<dbReference type="InterPro" id="IPR018936">
    <property type="entry name" value="PI3/4_kinase_CS"/>
</dbReference>
<dbReference type="Proteomes" id="UP000683925">
    <property type="component" value="Unassembled WGS sequence"/>
</dbReference>
<dbReference type="InterPro" id="IPR002420">
    <property type="entry name" value="PI3K-type_C2_dom"/>
</dbReference>
<protein>
    <recommendedName>
        <fullName evidence="13">Phosphatidylinositol 3-kinase</fullName>
    </recommendedName>
</protein>
<dbReference type="Pfam" id="PF00613">
    <property type="entry name" value="PI3Ka"/>
    <property type="match status" value="1"/>
</dbReference>
<dbReference type="Pfam" id="PF00454">
    <property type="entry name" value="PI3_PI4_kinase"/>
    <property type="match status" value="1"/>
</dbReference>
<feature type="region of interest" description="Disordered" evidence="6">
    <location>
        <begin position="1128"/>
        <end position="1153"/>
    </location>
</feature>
<evidence type="ECO:0000313" key="12">
    <source>
        <dbReference type="Proteomes" id="UP000683925"/>
    </source>
</evidence>
<dbReference type="PROSITE" id="PS00915">
    <property type="entry name" value="PI3_4_KINASE_1"/>
    <property type="match status" value="1"/>
</dbReference>
<dbReference type="OrthoDB" id="67688at2759"/>
<dbReference type="GO" id="GO:0016303">
    <property type="term" value="F:1-phosphatidylinositol-3-kinase activity"/>
    <property type="evidence" value="ECO:0007669"/>
    <property type="project" value="TreeGrafter"/>
</dbReference>
<evidence type="ECO:0000256" key="1">
    <source>
        <dbReference type="ARBA" id="ARBA00022679"/>
    </source>
</evidence>
<dbReference type="GO" id="GO:0005886">
    <property type="term" value="C:plasma membrane"/>
    <property type="evidence" value="ECO:0007669"/>
    <property type="project" value="TreeGrafter"/>
</dbReference>
<dbReference type="PANTHER" id="PTHR10048">
    <property type="entry name" value="PHOSPHATIDYLINOSITOL KINASE"/>
    <property type="match status" value="1"/>
</dbReference>
<dbReference type="Pfam" id="PF00792">
    <property type="entry name" value="PI3K_C2"/>
    <property type="match status" value="1"/>
</dbReference>
<feature type="domain" description="C2 PI3K-type" evidence="10">
    <location>
        <begin position="450"/>
        <end position="622"/>
    </location>
</feature>
<keyword evidence="1" id="KW-0808">Transferase</keyword>
<dbReference type="InterPro" id="IPR035448">
    <property type="entry name" value="PI3Kc"/>
</dbReference>
<evidence type="ECO:0000256" key="3">
    <source>
        <dbReference type="ARBA" id="ARBA00022777"/>
    </source>
</evidence>
<dbReference type="GO" id="GO:0043491">
    <property type="term" value="P:phosphatidylinositol 3-kinase/protein kinase B signal transduction"/>
    <property type="evidence" value="ECO:0007669"/>
    <property type="project" value="TreeGrafter"/>
</dbReference>
<dbReference type="GO" id="GO:0035005">
    <property type="term" value="F:1-phosphatidylinositol-4-phosphate 3-kinase activity"/>
    <property type="evidence" value="ECO:0007669"/>
    <property type="project" value="TreeGrafter"/>
</dbReference>
<dbReference type="SMART" id="SM00145">
    <property type="entry name" value="PI3Ka"/>
    <property type="match status" value="1"/>
</dbReference>
<keyword evidence="2" id="KW-0547">Nucleotide-binding</keyword>
<sequence length="1422" mass="167082">MQQVEEKWLICADPDSCQIYTLNINTNEVRVEQDVDQDYRQKALQAIQQIESMLKLKTGTWLMASKQIDQYRRRKIPSYLLHKQSSSIPTYLCQSTLSQAFVKVNSIKLQVKLNQYRELFQNMPAEVQLMEKPNIVEIEAGLVTGADEVIKSVLREVYQRFNVKLRPKDDNNQFILQISGFKEFLTGNHPMLSYDRVRVQLRGMKHLEVILTEIPKQSNQTFLFPPIIHRIKGAEPYPQIDWIKFRDVPALLWYSPIPLKKYESEIPNTRLSLGFGPSPLIKFDKIKVSNSQDIFINHEDRMKRMSIDENPIRAPSQENTIPQKQKTSGQIYDLISMRNELQKLNMLKIEQNVLYSGECDWPFSVKICSIENLLQTLEQDNKYENQHQRATYNGLIPPLYITKKNAGTKVEEEQHKQSNKKNDESDINKRQQVHLKLHKRTGRVLENKNIDIKRYIPFGGQDNLDELATLQERYDLDFLPYLISVQVSLFHGCKLLTPWCQAETKKQPFSQCPKFYQTITFQGIKISQLPQEARLCFNIIAHSATGQQQIIGCTTMYIFYEERKFRSSVNQLNIWPFYKIDPRLLCMGQYWGWVKQQNQQLLIPHHSNKNQHYISSQLINRSYGRLLVQLDQFNQTMKWSLRDEKQMEELGFSKSARSQRYYEMRNKFIPNSDYSNYQQSQSSALTQDQFNSTYQNTNKNSAYQQINTNSQSNSFSNSQLFLKKQRTGMASFYNVHQRQHTNPYEQYMQVGYSSQDQGTILRFGEMQDRQTHFAQSMMHMNQGSSFNVHDQSSTQLSTFKLSHQFSQQSIQQNQSIQENYNQVFPYKNWSTTPRTEDLAILQALLKYNPLNRPYYTDQHKYILMICRNHYKTLPYALQIFLMAIEWDDPEQVREAHNMIKLWTPLPPEDALPLLDAQFADETVRLYAVERVSILSDDELQLYMLELTQCLMFEKHLFNPLAEMLLERSLQNPWVVGHELFWLLKAQLHVRPSYERYSLLLEQLLMLCGEFRQQLMNEVLVDNELFNIAQKIKEENVPKDLRQHFLKTELLQLYPKLPKPFSFALDSRMEAQSIQYDKCKVMDSKKMPLWLAVIPKCLENDDELQLQPPIHVKQQEENLNGNNVSVIIPQDENLHNNNKQQQDQKEQKEEIEEEEQNKQHLLKIIFKTGDDIRQDMLTLQLIKIMDKIWLDDGLDFRMKPYKTISTQDNVGMIEVVSNSLTIEKIHGQGGFMGAFQQKTIWNHLKKKNSEPQSFETATDNFLRSCAGYCVATYVLGIGDRHSGNIMITDTGHLFHIDFGHFLGNFKQKFGIKRERTKFVLTEEMAFVMGGRDGDLFKKFQQDCTNAYNLVRKHGHFLINIFLMNLSAGMPELQQASNVKYIEDQLALNISDQEATAKFKQEIIISLNDTWRQIDNWFHYMRRN</sequence>
<organism evidence="11 12">
    <name type="scientific">Paramecium octaurelia</name>
    <dbReference type="NCBI Taxonomy" id="43137"/>
    <lineage>
        <taxon>Eukaryota</taxon>
        <taxon>Sar</taxon>
        <taxon>Alveolata</taxon>
        <taxon>Ciliophora</taxon>
        <taxon>Intramacronucleata</taxon>
        <taxon>Oligohymenophorea</taxon>
        <taxon>Peniculida</taxon>
        <taxon>Parameciidae</taxon>
        <taxon>Paramecium</taxon>
    </lineage>
</organism>
<reference evidence="11" key="1">
    <citation type="submission" date="2021-01" db="EMBL/GenBank/DDBJ databases">
        <authorList>
            <consortium name="Genoscope - CEA"/>
            <person name="William W."/>
        </authorList>
    </citation>
    <scope>NUCLEOTIDE SEQUENCE</scope>
</reference>
<dbReference type="CDD" id="cd08380">
    <property type="entry name" value="C2_PI3K_like"/>
    <property type="match status" value="1"/>
</dbReference>
<evidence type="ECO:0000256" key="6">
    <source>
        <dbReference type="SAM" id="MobiDB-lite"/>
    </source>
</evidence>
<dbReference type="Pfam" id="PF00794">
    <property type="entry name" value="PI3K_rbd"/>
    <property type="match status" value="1"/>
</dbReference>
<comment type="similarity">
    <text evidence="5">Belongs to the PI3/PI4-kinase family.</text>
</comment>
<keyword evidence="4" id="KW-0067">ATP-binding</keyword>
<dbReference type="InterPro" id="IPR015433">
    <property type="entry name" value="PI3/4_kinase"/>
</dbReference>
<evidence type="ECO:0000259" key="8">
    <source>
        <dbReference type="PROSITE" id="PS51545"/>
    </source>
</evidence>
<evidence type="ECO:0000259" key="9">
    <source>
        <dbReference type="PROSITE" id="PS51546"/>
    </source>
</evidence>
<evidence type="ECO:0000259" key="7">
    <source>
        <dbReference type="PROSITE" id="PS50290"/>
    </source>
</evidence>
<dbReference type="GO" id="GO:0048015">
    <property type="term" value="P:phosphatidylinositol-mediated signaling"/>
    <property type="evidence" value="ECO:0007669"/>
    <property type="project" value="TreeGrafter"/>
</dbReference>
<evidence type="ECO:0008006" key="13">
    <source>
        <dbReference type="Google" id="ProtNLM"/>
    </source>
</evidence>
<evidence type="ECO:0000313" key="11">
    <source>
        <dbReference type="EMBL" id="CAD8184810.1"/>
    </source>
</evidence>
<proteinExistence type="inferred from homology"/>
<comment type="caution">
    <text evidence="11">The sequence shown here is derived from an EMBL/GenBank/DDBJ whole genome shotgun (WGS) entry which is preliminary data.</text>
</comment>
<evidence type="ECO:0000256" key="5">
    <source>
        <dbReference type="PROSITE-ProRule" id="PRU00880"/>
    </source>
</evidence>